<evidence type="ECO:0000313" key="3">
    <source>
        <dbReference type="Proteomes" id="UP000822688"/>
    </source>
</evidence>
<dbReference type="AlphaFoldDB" id="A0A8T0H7Z2"/>
<keyword evidence="1" id="KW-0812">Transmembrane</keyword>
<evidence type="ECO:0000256" key="1">
    <source>
        <dbReference type="SAM" id="Phobius"/>
    </source>
</evidence>
<feature type="transmembrane region" description="Helical" evidence="1">
    <location>
        <begin position="40"/>
        <end position="63"/>
    </location>
</feature>
<accession>A0A8T0H7Z2</accession>
<protein>
    <submittedName>
        <fullName evidence="2">Uncharacterized protein</fullName>
    </submittedName>
</protein>
<name>A0A8T0H7Z2_CERPU</name>
<dbReference type="EMBL" id="CM026428">
    <property type="protein sequence ID" value="KAG0566379.1"/>
    <property type="molecule type" value="Genomic_DNA"/>
</dbReference>
<keyword evidence="3" id="KW-1185">Reference proteome</keyword>
<evidence type="ECO:0000313" key="2">
    <source>
        <dbReference type="EMBL" id="KAG0566379.1"/>
    </source>
</evidence>
<keyword evidence="1" id="KW-0472">Membrane</keyword>
<dbReference type="Proteomes" id="UP000822688">
    <property type="component" value="Chromosome 7"/>
</dbReference>
<feature type="transmembrane region" description="Helical" evidence="1">
    <location>
        <begin position="12"/>
        <end position="34"/>
    </location>
</feature>
<keyword evidence="1" id="KW-1133">Transmembrane helix</keyword>
<comment type="caution">
    <text evidence="2">The sequence shown here is derived from an EMBL/GenBank/DDBJ whole genome shotgun (WGS) entry which is preliminary data.</text>
</comment>
<proteinExistence type="predicted"/>
<sequence length="106" mass="12397">MITSFVLCPFMCSIMWVGAWGIFLLFSLGVWTSLSSGSGVQSAVCVAYSCETQIWGVLGWSLFWKTKRCQHLEGIFRRVLFQWQFQFSFYSPFITSYDMDLLFFFF</sequence>
<gene>
    <name evidence="2" type="ORF">KC19_7G059500</name>
</gene>
<reference evidence="2" key="1">
    <citation type="submission" date="2020-06" db="EMBL/GenBank/DDBJ databases">
        <title>WGS assembly of Ceratodon purpureus strain R40.</title>
        <authorList>
            <person name="Carey S.B."/>
            <person name="Jenkins J."/>
            <person name="Shu S."/>
            <person name="Lovell J.T."/>
            <person name="Sreedasyam A."/>
            <person name="Maumus F."/>
            <person name="Tiley G.P."/>
            <person name="Fernandez-Pozo N."/>
            <person name="Barry K."/>
            <person name="Chen C."/>
            <person name="Wang M."/>
            <person name="Lipzen A."/>
            <person name="Daum C."/>
            <person name="Saski C.A."/>
            <person name="Payton A.C."/>
            <person name="Mcbreen J.C."/>
            <person name="Conrad R.E."/>
            <person name="Kollar L.M."/>
            <person name="Olsson S."/>
            <person name="Huttunen S."/>
            <person name="Landis J.B."/>
            <person name="Wickett N.J."/>
            <person name="Johnson M.G."/>
            <person name="Rensing S.A."/>
            <person name="Grimwood J."/>
            <person name="Schmutz J."/>
            <person name="Mcdaniel S.F."/>
        </authorList>
    </citation>
    <scope>NUCLEOTIDE SEQUENCE</scope>
    <source>
        <strain evidence="2">R40</strain>
    </source>
</reference>
<organism evidence="2 3">
    <name type="scientific">Ceratodon purpureus</name>
    <name type="common">Fire moss</name>
    <name type="synonym">Dicranum purpureum</name>
    <dbReference type="NCBI Taxonomy" id="3225"/>
    <lineage>
        <taxon>Eukaryota</taxon>
        <taxon>Viridiplantae</taxon>
        <taxon>Streptophyta</taxon>
        <taxon>Embryophyta</taxon>
        <taxon>Bryophyta</taxon>
        <taxon>Bryophytina</taxon>
        <taxon>Bryopsida</taxon>
        <taxon>Dicranidae</taxon>
        <taxon>Pseudoditrichales</taxon>
        <taxon>Ditrichaceae</taxon>
        <taxon>Ceratodon</taxon>
    </lineage>
</organism>